<sequence>MISFYQVEILYNWKFASYVHRPMILIRYFCSKIPSKKENEDKMEVSVIYEKRGTETMNTGRFSSFPVFDQCFVC</sequence>
<proteinExistence type="predicted"/>
<accession>A0AAN9MV55</accession>
<keyword evidence="2" id="KW-1185">Reference proteome</keyword>
<protein>
    <submittedName>
        <fullName evidence="1">Uncharacterized protein</fullName>
    </submittedName>
</protein>
<gene>
    <name evidence="1" type="ORF">VNO77_00087</name>
</gene>
<organism evidence="1 2">
    <name type="scientific">Canavalia gladiata</name>
    <name type="common">Sword bean</name>
    <name type="synonym">Dolichos gladiatus</name>
    <dbReference type="NCBI Taxonomy" id="3824"/>
    <lineage>
        <taxon>Eukaryota</taxon>
        <taxon>Viridiplantae</taxon>
        <taxon>Streptophyta</taxon>
        <taxon>Embryophyta</taxon>
        <taxon>Tracheophyta</taxon>
        <taxon>Spermatophyta</taxon>
        <taxon>Magnoliopsida</taxon>
        <taxon>eudicotyledons</taxon>
        <taxon>Gunneridae</taxon>
        <taxon>Pentapetalae</taxon>
        <taxon>rosids</taxon>
        <taxon>fabids</taxon>
        <taxon>Fabales</taxon>
        <taxon>Fabaceae</taxon>
        <taxon>Papilionoideae</taxon>
        <taxon>50 kb inversion clade</taxon>
        <taxon>NPAAA clade</taxon>
        <taxon>indigoferoid/millettioid clade</taxon>
        <taxon>Phaseoleae</taxon>
        <taxon>Canavalia</taxon>
    </lineage>
</organism>
<name>A0AAN9MV55_CANGL</name>
<dbReference type="EMBL" id="JAYMYQ010000001">
    <property type="protein sequence ID" value="KAK7358163.1"/>
    <property type="molecule type" value="Genomic_DNA"/>
</dbReference>
<evidence type="ECO:0000313" key="1">
    <source>
        <dbReference type="EMBL" id="KAK7358163.1"/>
    </source>
</evidence>
<dbReference type="Proteomes" id="UP001367508">
    <property type="component" value="Unassembled WGS sequence"/>
</dbReference>
<dbReference type="AlphaFoldDB" id="A0AAN9MV55"/>
<evidence type="ECO:0000313" key="2">
    <source>
        <dbReference type="Proteomes" id="UP001367508"/>
    </source>
</evidence>
<comment type="caution">
    <text evidence="1">The sequence shown here is derived from an EMBL/GenBank/DDBJ whole genome shotgun (WGS) entry which is preliminary data.</text>
</comment>
<reference evidence="1 2" key="1">
    <citation type="submission" date="2024-01" db="EMBL/GenBank/DDBJ databases">
        <title>The genomes of 5 underutilized Papilionoideae crops provide insights into root nodulation and disease resistanc.</title>
        <authorList>
            <person name="Jiang F."/>
        </authorList>
    </citation>
    <scope>NUCLEOTIDE SEQUENCE [LARGE SCALE GENOMIC DNA]</scope>
    <source>
        <strain evidence="1">LVBAO_FW01</strain>
        <tissue evidence="1">Leaves</tissue>
    </source>
</reference>